<dbReference type="Gramene" id="ONI10257">
    <property type="protein sequence ID" value="ONI10257"/>
    <property type="gene ID" value="PRUPE_4G037300"/>
</dbReference>
<protein>
    <submittedName>
        <fullName evidence="1">Uncharacterized protein</fullName>
    </submittedName>
</protein>
<dbReference type="AlphaFoldDB" id="M5X382"/>
<gene>
    <name evidence="1" type="ORF">PRUPE_4G037300</name>
</gene>
<accession>M5X382</accession>
<name>M5X382_PRUPE</name>
<sequence>MGDSYLSPPLHSTVIDQNNIRLSCCTWIRKMPMLFIKINGETMYLIHESNNYLNAKNITCSFLSKI</sequence>
<dbReference type="HOGENOM" id="CLU_2836004_0_0_1"/>
<evidence type="ECO:0000313" key="2">
    <source>
        <dbReference type="Proteomes" id="UP000006882"/>
    </source>
</evidence>
<dbReference type="Proteomes" id="UP000006882">
    <property type="component" value="Chromosome G4"/>
</dbReference>
<reference evidence="1 2" key="1">
    <citation type="journal article" date="2013" name="Nat. Genet.">
        <title>The high-quality draft genome of peach (Prunus persica) identifies unique patterns of genetic diversity, domestication and genome evolution.</title>
        <authorList>
            <consortium name="International Peach Genome Initiative"/>
            <person name="Verde I."/>
            <person name="Abbott A.G."/>
            <person name="Scalabrin S."/>
            <person name="Jung S."/>
            <person name="Shu S."/>
            <person name="Marroni F."/>
            <person name="Zhebentyayeva T."/>
            <person name="Dettori M.T."/>
            <person name="Grimwood J."/>
            <person name="Cattonaro F."/>
            <person name="Zuccolo A."/>
            <person name="Rossini L."/>
            <person name="Jenkins J."/>
            <person name="Vendramin E."/>
            <person name="Meisel L.A."/>
            <person name="Decroocq V."/>
            <person name="Sosinski B."/>
            <person name="Prochnik S."/>
            <person name="Mitros T."/>
            <person name="Policriti A."/>
            <person name="Cipriani G."/>
            <person name="Dondini L."/>
            <person name="Ficklin S."/>
            <person name="Goodstein D.M."/>
            <person name="Xuan P."/>
            <person name="Del Fabbro C."/>
            <person name="Aramini V."/>
            <person name="Copetti D."/>
            <person name="Gonzalez S."/>
            <person name="Horner D.S."/>
            <person name="Falchi R."/>
            <person name="Lucas S."/>
            <person name="Mica E."/>
            <person name="Maldonado J."/>
            <person name="Lazzari B."/>
            <person name="Bielenberg D."/>
            <person name="Pirona R."/>
            <person name="Miculan M."/>
            <person name="Barakat A."/>
            <person name="Testolin R."/>
            <person name="Stella A."/>
            <person name="Tartarini S."/>
            <person name="Tonutti P."/>
            <person name="Arus P."/>
            <person name="Orellana A."/>
            <person name="Wells C."/>
            <person name="Main D."/>
            <person name="Vizzotto G."/>
            <person name="Silva H."/>
            <person name="Salamini F."/>
            <person name="Schmutz J."/>
            <person name="Morgante M."/>
            <person name="Rokhsar D.S."/>
        </authorList>
    </citation>
    <scope>NUCLEOTIDE SEQUENCE [LARGE SCALE GENOMIC DNA]</scope>
    <source>
        <strain evidence="2">cv. Nemared</strain>
    </source>
</reference>
<proteinExistence type="predicted"/>
<evidence type="ECO:0000313" key="1">
    <source>
        <dbReference type="EMBL" id="ONI10257.1"/>
    </source>
</evidence>
<dbReference type="EMBL" id="CM007654">
    <property type="protein sequence ID" value="ONI10257.1"/>
    <property type="molecule type" value="Genomic_DNA"/>
</dbReference>
<organism evidence="1 2">
    <name type="scientific">Prunus persica</name>
    <name type="common">Peach</name>
    <name type="synonym">Amygdalus persica</name>
    <dbReference type="NCBI Taxonomy" id="3760"/>
    <lineage>
        <taxon>Eukaryota</taxon>
        <taxon>Viridiplantae</taxon>
        <taxon>Streptophyta</taxon>
        <taxon>Embryophyta</taxon>
        <taxon>Tracheophyta</taxon>
        <taxon>Spermatophyta</taxon>
        <taxon>Magnoliopsida</taxon>
        <taxon>eudicotyledons</taxon>
        <taxon>Gunneridae</taxon>
        <taxon>Pentapetalae</taxon>
        <taxon>rosids</taxon>
        <taxon>fabids</taxon>
        <taxon>Rosales</taxon>
        <taxon>Rosaceae</taxon>
        <taxon>Amygdaloideae</taxon>
        <taxon>Amygdaleae</taxon>
        <taxon>Prunus</taxon>
    </lineage>
</organism>
<keyword evidence="2" id="KW-1185">Reference proteome</keyword>